<dbReference type="Pfam" id="PF03062">
    <property type="entry name" value="MBOAT"/>
    <property type="match status" value="1"/>
</dbReference>
<dbReference type="InterPro" id="IPR049941">
    <property type="entry name" value="LPLAT_7/PORCN-like"/>
</dbReference>
<keyword evidence="5" id="KW-1133">Transmembrane helix</keyword>
<dbReference type="EMBL" id="JAMKFB020000017">
    <property type="protein sequence ID" value="KAL0170330.1"/>
    <property type="molecule type" value="Genomic_DNA"/>
</dbReference>
<accession>A0ABD0P8V4</accession>
<keyword evidence="2" id="KW-0808">Transferase</keyword>
<evidence type="ECO:0000256" key="4">
    <source>
        <dbReference type="ARBA" id="ARBA00022824"/>
    </source>
</evidence>
<feature type="non-terminal residue" evidence="8">
    <location>
        <position position="1"/>
    </location>
</feature>
<name>A0ABD0P8V4_CIRMR</name>
<keyword evidence="6" id="KW-0472">Membrane</keyword>
<evidence type="ECO:0000313" key="8">
    <source>
        <dbReference type="EMBL" id="KAL0170330.1"/>
    </source>
</evidence>
<gene>
    <name evidence="8" type="ORF">M9458_034926</name>
</gene>
<proteinExistence type="predicted"/>
<keyword evidence="9" id="KW-1185">Reference proteome</keyword>
<evidence type="ECO:0000256" key="3">
    <source>
        <dbReference type="ARBA" id="ARBA00022692"/>
    </source>
</evidence>
<feature type="non-terminal residue" evidence="8">
    <location>
        <position position="61"/>
    </location>
</feature>
<reference evidence="8 9" key="1">
    <citation type="submission" date="2024-05" db="EMBL/GenBank/DDBJ databases">
        <title>Genome sequencing and assembly of Indian major carp, Cirrhinus mrigala (Hamilton, 1822).</title>
        <authorList>
            <person name="Mohindra V."/>
            <person name="Chowdhury L.M."/>
            <person name="Lal K."/>
            <person name="Jena J.K."/>
        </authorList>
    </citation>
    <scope>NUCLEOTIDE SEQUENCE [LARGE SCALE GENOMIC DNA]</scope>
    <source>
        <strain evidence="8">CM1030</strain>
        <tissue evidence="8">Blood</tissue>
    </source>
</reference>
<evidence type="ECO:0000256" key="5">
    <source>
        <dbReference type="ARBA" id="ARBA00022989"/>
    </source>
</evidence>
<dbReference type="InterPro" id="IPR004299">
    <property type="entry name" value="MBOAT_fam"/>
</dbReference>
<comment type="subcellular location">
    <subcellularLocation>
        <location evidence="1">Endoplasmic reticulum membrane</location>
        <topology evidence="1">Multi-pass membrane protein</topology>
    </subcellularLocation>
</comment>
<dbReference type="PANTHER" id="PTHR13906:SF7">
    <property type="entry name" value="LYSOPHOSPHOLIPID ACYLTRANSFERASE 2"/>
    <property type="match status" value="1"/>
</dbReference>
<dbReference type="GO" id="GO:0016746">
    <property type="term" value="F:acyltransferase activity"/>
    <property type="evidence" value="ECO:0007669"/>
    <property type="project" value="UniProtKB-KW"/>
</dbReference>
<sequence length="61" mass="6944">KMPSLLEYLSYNCNFMGILAGPTCSYNDYIAFMEGRCYEPKHLESNGKENGKFKQSDPSPK</sequence>
<dbReference type="Proteomes" id="UP001529510">
    <property type="component" value="Unassembled WGS sequence"/>
</dbReference>
<keyword evidence="3" id="KW-0812">Transmembrane</keyword>
<dbReference type="AlphaFoldDB" id="A0ABD0P8V4"/>
<dbReference type="PANTHER" id="PTHR13906">
    <property type="entry name" value="PORCUPINE"/>
    <property type="match status" value="1"/>
</dbReference>
<keyword evidence="7" id="KW-0012">Acyltransferase</keyword>
<evidence type="ECO:0000256" key="7">
    <source>
        <dbReference type="ARBA" id="ARBA00023315"/>
    </source>
</evidence>
<evidence type="ECO:0000256" key="2">
    <source>
        <dbReference type="ARBA" id="ARBA00022679"/>
    </source>
</evidence>
<evidence type="ECO:0000256" key="1">
    <source>
        <dbReference type="ARBA" id="ARBA00004477"/>
    </source>
</evidence>
<comment type="caution">
    <text evidence="8">The sequence shown here is derived from an EMBL/GenBank/DDBJ whole genome shotgun (WGS) entry which is preliminary data.</text>
</comment>
<evidence type="ECO:0000256" key="6">
    <source>
        <dbReference type="ARBA" id="ARBA00023136"/>
    </source>
</evidence>
<dbReference type="GO" id="GO:0005789">
    <property type="term" value="C:endoplasmic reticulum membrane"/>
    <property type="evidence" value="ECO:0007669"/>
    <property type="project" value="UniProtKB-SubCell"/>
</dbReference>
<protein>
    <submittedName>
        <fullName evidence="8">Uncharacterized protein</fullName>
    </submittedName>
</protein>
<organism evidence="8 9">
    <name type="scientific">Cirrhinus mrigala</name>
    <name type="common">Mrigala</name>
    <dbReference type="NCBI Taxonomy" id="683832"/>
    <lineage>
        <taxon>Eukaryota</taxon>
        <taxon>Metazoa</taxon>
        <taxon>Chordata</taxon>
        <taxon>Craniata</taxon>
        <taxon>Vertebrata</taxon>
        <taxon>Euteleostomi</taxon>
        <taxon>Actinopterygii</taxon>
        <taxon>Neopterygii</taxon>
        <taxon>Teleostei</taxon>
        <taxon>Ostariophysi</taxon>
        <taxon>Cypriniformes</taxon>
        <taxon>Cyprinidae</taxon>
        <taxon>Labeoninae</taxon>
        <taxon>Labeonini</taxon>
        <taxon>Cirrhinus</taxon>
    </lineage>
</organism>
<keyword evidence="4" id="KW-0256">Endoplasmic reticulum</keyword>
<evidence type="ECO:0000313" key="9">
    <source>
        <dbReference type="Proteomes" id="UP001529510"/>
    </source>
</evidence>